<evidence type="ECO:0000313" key="1">
    <source>
        <dbReference type="EnsemblPlants" id="KQK94496"/>
    </source>
</evidence>
<protein>
    <submittedName>
        <fullName evidence="1">Uncharacterized protein</fullName>
    </submittedName>
</protein>
<reference evidence="2" key="1">
    <citation type="journal article" date="2012" name="Nat. Biotechnol.">
        <title>Reference genome sequence of the model plant Setaria.</title>
        <authorList>
            <person name="Bennetzen J.L."/>
            <person name="Schmutz J."/>
            <person name="Wang H."/>
            <person name="Percifield R."/>
            <person name="Hawkins J."/>
            <person name="Pontaroli A.C."/>
            <person name="Estep M."/>
            <person name="Feng L."/>
            <person name="Vaughn J.N."/>
            <person name="Grimwood J."/>
            <person name="Jenkins J."/>
            <person name="Barry K."/>
            <person name="Lindquist E."/>
            <person name="Hellsten U."/>
            <person name="Deshpande S."/>
            <person name="Wang X."/>
            <person name="Wu X."/>
            <person name="Mitros T."/>
            <person name="Triplett J."/>
            <person name="Yang X."/>
            <person name="Ye C.Y."/>
            <person name="Mauro-Herrera M."/>
            <person name="Wang L."/>
            <person name="Li P."/>
            <person name="Sharma M."/>
            <person name="Sharma R."/>
            <person name="Ronald P.C."/>
            <person name="Panaud O."/>
            <person name="Kellogg E.A."/>
            <person name="Brutnell T.P."/>
            <person name="Doust A.N."/>
            <person name="Tuskan G.A."/>
            <person name="Rokhsar D."/>
            <person name="Devos K.M."/>
        </authorList>
    </citation>
    <scope>NUCLEOTIDE SEQUENCE [LARGE SCALE GENOMIC DNA]</scope>
    <source>
        <strain evidence="2">cv. Yugu1</strain>
    </source>
</reference>
<dbReference type="Gramene" id="KQK94496">
    <property type="protein sequence ID" value="KQK94496"/>
    <property type="gene ID" value="SETIT_028576mg"/>
</dbReference>
<reference evidence="1" key="2">
    <citation type="submission" date="2018-08" db="UniProtKB">
        <authorList>
            <consortium name="EnsemblPlants"/>
        </authorList>
    </citation>
    <scope>IDENTIFICATION</scope>
    <source>
        <strain evidence="1">Yugu1</strain>
    </source>
</reference>
<dbReference type="Proteomes" id="UP000004995">
    <property type="component" value="Unassembled WGS sequence"/>
</dbReference>
<dbReference type="AlphaFoldDB" id="K3ZPP6"/>
<dbReference type="EnsemblPlants" id="KQK94496">
    <property type="protein sequence ID" value="KQK94496"/>
    <property type="gene ID" value="SETIT_028576mg"/>
</dbReference>
<dbReference type="EMBL" id="AGNK02004902">
    <property type="status" value="NOT_ANNOTATED_CDS"/>
    <property type="molecule type" value="Genomic_DNA"/>
</dbReference>
<sequence>MPSTVQLVPIPSITEQQLHREKGRTRIGRLTFAFTAHPEGRRG</sequence>
<dbReference type="InParanoid" id="K3ZPP6"/>
<proteinExistence type="predicted"/>
<accession>K3ZPP6</accession>
<evidence type="ECO:0000313" key="2">
    <source>
        <dbReference type="Proteomes" id="UP000004995"/>
    </source>
</evidence>
<dbReference type="HOGENOM" id="CLU_3243141_0_0_1"/>
<name>K3ZPP6_SETIT</name>
<organism evidence="1 2">
    <name type="scientific">Setaria italica</name>
    <name type="common">Foxtail millet</name>
    <name type="synonym">Panicum italicum</name>
    <dbReference type="NCBI Taxonomy" id="4555"/>
    <lineage>
        <taxon>Eukaryota</taxon>
        <taxon>Viridiplantae</taxon>
        <taxon>Streptophyta</taxon>
        <taxon>Embryophyta</taxon>
        <taxon>Tracheophyta</taxon>
        <taxon>Spermatophyta</taxon>
        <taxon>Magnoliopsida</taxon>
        <taxon>Liliopsida</taxon>
        <taxon>Poales</taxon>
        <taxon>Poaceae</taxon>
        <taxon>PACMAD clade</taxon>
        <taxon>Panicoideae</taxon>
        <taxon>Panicodae</taxon>
        <taxon>Paniceae</taxon>
        <taxon>Cenchrinae</taxon>
        <taxon>Setaria</taxon>
    </lineage>
</organism>
<keyword evidence="2" id="KW-1185">Reference proteome</keyword>